<dbReference type="Pfam" id="PF06224">
    <property type="entry name" value="AlkZ-like"/>
    <property type="match status" value="1"/>
</dbReference>
<name>A0A919G6S1_9MICO</name>
<dbReference type="Proteomes" id="UP000627369">
    <property type="component" value="Unassembled WGS sequence"/>
</dbReference>
<organism evidence="1 2">
    <name type="scientific">Promicromonospora soli</name>
    <dbReference type="NCBI Taxonomy" id="2035533"/>
    <lineage>
        <taxon>Bacteria</taxon>
        <taxon>Bacillati</taxon>
        <taxon>Actinomycetota</taxon>
        <taxon>Actinomycetes</taxon>
        <taxon>Micrococcales</taxon>
        <taxon>Promicromonosporaceae</taxon>
        <taxon>Promicromonospora</taxon>
    </lineage>
</organism>
<evidence type="ECO:0000313" key="1">
    <source>
        <dbReference type="EMBL" id="GHH78481.1"/>
    </source>
</evidence>
<dbReference type="InterPro" id="IPR009351">
    <property type="entry name" value="AlkZ-like"/>
</dbReference>
<dbReference type="RefSeq" id="WP_189671229.1">
    <property type="nucleotide sequence ID" value="NZ_BNAS01000007.1"/>
</dbReference>
<dbReference type="EMBL" id="BNAS01000007">
    <property type="protein sequence ID" value="GHH78481.1"/>
    <property type="molecule type" value="Genomic_DNA"/>
</dbReference>
<accession>A0A919G6S1</accession>
<proteinExistence type="predicted"/>
<dbReference type="PANTHER" id="PTHR30528">
    <property type="entry name" value="CYTOPLASMIC PROTEIN"/>
    <property type="match status" value="1"/>
</dbReference>
<reference evidence="1" key="1">
    <citation type="journal article" date="2014" name="Int. J. Syst. Evol. Microbiol.">
        <title>Complete genome sequence of Corynebacterium casei LMG S-19264T (=DSM 44701T), isolated from a smear-ripened cheese.</title>
        <authorList>
            <consortium name="US DOE Joint Genome Institute (JGI-PGF)"/>
            <person name="Walter F."/>
            <person name="Albersmeier A."/>
            <person name="Kalinowski J."/>
            <person name="Ruckert C."/>
        </authorList>
    </citation>
    <scope>NUCLEOTIDE SEQUENCE</scope>
    <source>
        <strain evidence="1">CGMCC 4.7398</strain>
    </source>
</reference>
<sequence length="429" mass="47593">MEPITLSLDQARRVAVAAQGLNRPRIDGPRTMRHVQGVIDRLGVFQIDSVNVLARAHLLPLFSRLGPYDTDLMDRATASGRHARRVGRSAAADRRLVESWAHVAAYVPPAAWPLLAFRRRRFAQEYDWGELDGVRLPDAPQVQEVHSLVAAEGPLSASQIHDRFVSEGRSVRRKRGTWWDWSTEKRVVEHLFFTGEVVSAGRNTQFERLYDLPERVLPASALVDVPEADAKRALLELGARAHGIGVARCIKDYYRLKGPVADRTLADLVDEGVLLPARVEGGSEQWFLHRDAARPRRVAGQALLAPFDPLVWERKRLERLFRMRYRIGIYTPAAQRVDGYYVLPFLEDSQLTARVDLKADRAAGVLRVQSAHAEPSVTADTPARLAAELGAMARWLGLEGVTVEAKGSLSPALHAAMAGAMAGAETRDN</sequence>
<protein>
    <recommendedName>
        <fullName evidence="3">Winged helix-turn-helix domain-containing protein</fullName>
    </recommendedName>
</protein>
<keyword evidence="2" id="KW-1185">Reference proteome</keyword>
<dbReference type="PANTHER" id="PTHR30528:SF0">
    <property type="entry name" value="CYTOPLASMIC PROTEIN"/>
    <property type="match status" value="1"/>
</dbReference>
<reference evidence="1" key="2">
    <citation type="submission" date="2020-09" db="EMBL/GenBank/DDBJ databases">
        <authorList>
            <person name="Sun Q."/>
            <person name="Zhou Y."/>
        </authorList>
    </citation>
    <scope>NUCLEOTIDE SEQUENCE</scope>
    <source>
        <strain evidence="1">CGMCC 4.7398</strain>
    </source>
</reference>
<dbReference type="AlphaFoldDB" id="A0A919G6S1"/>
<evidence type="ECO:0000313" key="2">
    <source>
        <dbReference type="Proteomes" id="UP000627369"/>
    </source>
</evidence>
<comment type="caution">
    <text evidence="1">The sequence shown here is derived from an EMBL/GenBank/DDBJ whole genome shotgun (WGS) entry which is preliminary data.</text>
</comment>
<evidence type="ECO:0008006" key="3">
    <source>
        <dbReference type="Google" id="ProtNLM"/>
    </source>
</evidence>
<gene>
    <name evidence="1" type="ORF">GCM10017772_41930</name>
</gene>